<evidence type="ECO:0000259" key="4">
    <source>
        <dbReference type="PROSITE" id="PS50936"/>
    </source>
</evidence>
<dbReference type="GO" id="GO:0003924">
    <property type="term" value="F:GTPase activity"/>
    <property type="evidence" value="ECO:0007669"/>
    <property type="project" value="UniProtKB-UniRule"/>
</dbReference>
<dbReference type="InterPro" id="IPR004881">
    <property type="entry name" value="Ribosome_biogen_GTPase_RsgA"/>
</dbReference>
<sequence>MKMADNLYRVLNSTSLGYQLYCFEDKQISLHTNRKKITYRGEKIVIGDVVRLDSQGVIDQILPRENYLQRPRLSNCDVAFVLVSCKEPDFSSYLLDKFLSFLHFYNIPAGILLTKADLLKKREMAALQKRMDYYRKLSYPVYFLNAHDETKFDFPLLREAIKGKSIAFVGQTGVGKSSLINLICPDFRRKVDALYVSSGRGRHTTKEIVLLPFEDGFIFDTPGFSELELRDVKTLDFANCFPGYDKYLNCCFFKDCCHLPSSKGCAVSQAVKDDELSLDSYENYLKIMEEVKVNDQWKKKL</sequence>
<feature type="binding site" evidence="3">
    <location>
        <position position="265"/>
    </location>
    <ligand>
        <name>Zn(2+)</name>
        <dbReference type="ChEBI" id="CHEBI:29105"/>
    </ligand>
</feature>
<evidence type="ECO:0000256" key="1">
    <source>
        <dbReference type="ARBA" id="ARBA00022741"/>
    </source>
</evidence>
<keyword evidence="3" id="KW-0690">Ribosome biogenesis</keyword>
<dbReference type="EC" id="3.6.1.-" evidence="3"/>
<dbReference type="PROSITE" id="PS51721">
    <property type="entry name" value="G_CP"/>
    <property type="match status" value="1"/>
</dbReference>
<feature type="binding site" evidence="3">
    <location>
        <begin position="170"/>
        <end position="178"/>
    </location>
    <ligand>
        <name>GTP</name>
        <dbReference type="ChEBI" id="CHEBI:37565"/>
    </ligand>
</feature>
<comment type="cofactor">
    <cofactor evidence="3">
        <name>Zn(2+)</name>
        <dbReference type="ChEBI" id="CHEBI:29105"/>
    </cofactor>
    <text evidence="3">Binds 1 zinc ion per subunit.</text>
</comment>
<dbReference type="GO" id="GO:0005525">
    <property type="term" value="F:GTP binding"/>
    <property type="evidence" value="ECO:0007669"/>
    <property type="project" value="UniProtKB-UniRule"/>
</dbReference>
<feature type="binding site" evidence="3">
    <location>
        <position position="258"/>
    </location>
    <ligand>
        <name>Zn(2+)</name>
        <dbReference type="ChEBI" id="CHEBI:29105"/>
    </ligand>
</feature>
<evidence type="ECO:0000313" key="7">
    <source>
        <dbReference type="Proteomes" id="UP000593591"/>
    </source>
</evidence>
<evidence type="ECO:0000259" key="5">
    <source>
        <dbReference type="PROSITE" id="PS51721"/>
    </source>
</evidence>
<protein>
    <recommendedName>
        <fullName evidence="3">Small ribosomal subunit biogenesis GTPase RsgA</fullName>
        <ecNumber evidence="3">3.6.1.-</ecNumber>
    </recommendedName>
</protein>
<dbReference type="PANTHER" id="PTHR32120">
    <property type="entry name" value="SMALL RIBOSOMAL SUBUNIT BIOGENESIS GTPASE RSGA"/>
    <property type="match status" value="1"/>
</dbReference>
<evidence type="ECO:0000256" key="2">
    <source>
        <dbReference type="ARBA" id="ARBA00023134"/>
    </source>
</evidence>
<dbReference type="CDD" id="cd01854">
    <property type="entry name" value="YjeQ_EngC"/>
    <property type="match status" value="1"/>
</dbReference>
<feature type="domain" description="CP-type G" evidence="5">
    <location>
        <begin position="65"/>
        <end position="227"/>
    </location>
</feature>
<keyword evidence="3" id="KW-0479">Metal-binding</keyword>
<comment type="subunit">
    <text evidence="3">Monomer. Associates with 30S ribosomal subunit, binds 16S rRNA.</text>
</comment>
<dbReference type="PROSITE" id="PS50936">
    <property type="entry name" value="ENGC_GTPASE"/>
    <property type="match status" value="1"/>
</dbReference>
<feature type="binding site" evidence="3">
    <location>
        <position position="256"/>
    </location>
    <ligand>
        <name>Zn(2+)</name>
        <dbReference type="ChEBI" id="CHEBI:29105"/>
    </ligand>
</feature>
<comment type="similarity">
    <text evidence="3">Belongs to the TRAFAC class YlqF/YawG GTPase family. RsgA subfamily.</text>
</comment>
<keyword evidence="3" id="KW-0699">rRNA-binding</keyword>
<evidence type="ECO:0000313" key="6">
    <source>
        <dbReference type="EMBL" id="QOS39297.1"/>
    </source>
</evidence>
<feature type="domain" description="EngC GTPase" evidence="4">
    <location>
        <begin position="74"/>
        <end position="225"/>
    </location>
</feature>
<keyword evidence="3" id="KW-0963">Cytoplasm</keyword>
<dbReference type="NCBIfam" id="TIGR00157">
    <property type="entry name" value="ribosome small subunit-dependent GTPase A"/>
    <property type="match status" value="1"/>
</dbReference>
<dbReference type="InterPro" id="IPR010914">
    <property type="entry name" value="RsgA_GTPase_dom"/>
</dbReference>
<keyword evidence="3" id="KW-0862">Zinc</keyword>
<keyword evidence="3" id="KW-0694">RNA-binding</keyword>
<dbReference type="AlphaFoldDB" id="A0A7M1XIT8"/>
<organism evidence="6 7">
    <name type="scientific">Treponema rectale</name>
    <dbReference type="NCBI Taxonomy" id="744512"/>
    <lineage>
        <taxon>Bacteria</taxon>
        <taxon>Pseudomonadati</taxon>
        <taxon>Spirochaetota</taxon>
        <taxon>Spirochaetia</taxon>
        <taxon>Spirochaetales</taxon>
        <taxon>Treponemataceae</taxon>
        <taxon>Treponema</taxon>
    </lineage>
</organism>
<dbReference type="SUPFAM" id="SSF52540">
    <property type="entry name" value="P-loop containing nucleoside triphosphate hydrolases"/>
    <property type="match status" value="1"/>
</dbReference>
<dbReference type="GO" id="GO:0042274">
    <property type="term" value="P:ribosomal small subunit biogenesis"/>
    <property type="evidence" value="ECO:0007669"/>
    <property type="project" value="UniProtKB-UniRule"/>
</dbReference>
<evidence type="ECO:0000256" key="3">
    <source>
        <dbReference type="HAMAP-Rule" id="MF_01820"/>
    </source>
</evidence>
<dbReference type="InterPro" id="IPR030378">
    <property type="entry name" value="G_CP_dom"/>
</dbReference>
<dbReference type="InterPro" id="IPR027417">
    <property type="entry name" value="P-loop_NTPase"/>
</dbReference>
<name>A0A7M1XIT8_9SPIR</name>
<dbReference type="GO" id="GO:0019843">
    <property type="term" value="F:rRNA binding"/>
    <property type="evidence" value="ECO:0007669"/>
    <property type="project" value="UniProtKB-KW"/>
</dbReference>
<proteinExistence type="inferred from homology"/>
<gene>
    <name evidence="3 6" type="primary">rsgA</name>
    <name evidence="6" type="ORF">DYE49_02045</name>
</gene>
<dbReference type="PANTHER" id="PTHR32120:SF11">
    <property type="entry name" value="SMALL RIBOSOMAL SUBUNIT BIOGENESIS GTPASE RSGA 1, MITOCHONDRIAL-RELATED"/>
    <property type="match status" value="1"/>
</dbReference>
<dbReference type="EMBL" id="CP031517">
    <property type="protein sequence ID" value="QOS39297.1"/>
    <property type="molecule type" value="Genomic_DNA"/>
</dbReference>
<reference evidence="6 7" key="1">
    <citation type="submission" date="2018-08" db="EMBL/GenBank/DDBJ databases">
        <title>The first complete genome of Treponema rectale (CHPAT), a commensal spirochete of the bovine rectum.</title>
        <authorList>
            <person name="Staton G.J."/>
            <person name="Clegg S.R."/>
            <person name="Carter S.D."/>
            <person name="Radford A.D."/>
            <person name="Darby A."/>
            <person name="Hall N."/>
            <person name="Birtles R.J."/>
            <person name="Evans N.J."/>
        </authorList>
    </citation>
    <scope>NUCLEOTIDE SEQUENCE [LARGE SCALE GENOMIC DNA]</scope>
    <source>
        <strain evidence="6 7">CHPA</strain>
    </source>
</reference>
<keyword evidence="1 3" id="KW-0547">Nucleotide-binding</keyword>
<accession>A0A7M1XIT8</accession>
<keyword evidence="3" id="KW-0378">Hydrolase</keyword>
<dbReference type="HAMAP" id="MF_01820">
    <property type="entry name" value="GTPase_RsgA"/>
    <property type="match status" value="1"/>
</dbReference>
<dbReference type="Pfam" id="PF03193">
    <property type="entry name" value="RsgA_GTPase"/>
    <property type="match status" value="1"/>
</dbReference>
<feature type="binding site" evidence="3">
    <location>
        <position position="251"/>
    </location>
    <ligand>
        <name>Zn(2+)</name>
        <dbReference type="ChEBI" id="CHEBI:29105"/>
    </ligand>
</feature>
<comment type="subcellular location">
    <subcellularLocation>
        <location evidence="3">Cytoplasm</location>
    </subcellularLocation>
</comment>
<dbReference type="Proteomes" id="UP000593591">
    <property type="component" value="Chromosome"/>
</dbReference>
<dbReference type="Gene3D" id="1.10.40.50">
    <property type="entry name" value="Probable gtpase engc, domain 3"/>
    <property type="match status" value="1"/>
</dbReference>
<dbReference type="GO" id="GO:0005737">
    <property type="term" value="C:cytoplasm"/>
    <property type="evidence" value="ECO:0007669"/>
    <property type="project" value="UniProtKB-SubCell"/>
</dbReference>
<dbReference type="KEGG" id="trc:DYE49_02045"/>
<dbReference type="Gene3D" id="3.40.50.300">
    <property type="entry name" value="P-loop containing nucleotide triphosphate hydrolases"/>
    <property type="match status" value="1"/>
</dbReference>
<comment type="function">
    <text evidence="3">One of several proteins that assist in the late maturation steps of the functional core of the 30S ribosomal subunit. Helps release RbfA from mature subunits. May play a role in the assembly of ribosomal proteins into the subunit. Circularly permuted GTPase that catalyzes slow GTP hydrolysis, GTPase activity is stimulated by the 30S ribosomal subunit.</text>
</comment>
<feature type="binding site" evidence="3">
    <location>
        <begin position="114"/>
        <end position="117"/>
    </location>
    <ligand>
        <name>GTP</name>
        <dbReference type="ChEBI" id="CHEBI:37565"/>
    </ligand>
</feature>
<dbReference type="GO" id="GO:0046872">
    <property type="term" value="F:metal ion binding"/>
    <property type="evidence" value="ECO:0007669"/>
    <property type="project" value="UniProtKB-KW"/>
</dbReference>
<keyword evidence="2 3" id="KW-0342">GTP-binding</keyword>